<feature type="chain" id="PRO_5041684814" description="DUF4825 domain-containing protein" evidence="1">
    <location>
        <begin position="22"/>
        <end position="184"/>
    </location>
</feature>
<reference evidence="2" key="1">
    <citation type="submission" date="2023-09" db="EMBL/GenBank/DDBJ databases">
        <authorList>
            <person name="Zeng C."/>
        </authorList>
    </citation>
    <scope>NUCLEOTIDE SEQUENCE</scope>
    <source>
        <strain evidence="2">ZCY20-5</strain>
    </source>
</reference>
<protein>
    <recommendedName>
        <fullName evidence="4">DUF4825 domain-containing protein</fullName>
    </recommendedName>
</protein>
<evidence type="ECO:0008006" key="4">
    <source>
        <dbReference type="Google" id="ProtNLM"/>
    </source>
</evidence>
<organism evidence="2 3">
    <name type="scientific">Caproicibacterium argilliputei</name>
    <dbReference type="NCBI Taxonomy" id="3030016"/>
    <lineage>
        <taxon>Bacteria</taxon>
        <taxon>Bacillati</taxon>
        <taxon>Bacillota</taxon>
        <taxon>Clostridia</taxon>
        <taxon>Eubacteriales</taxon>
        <taxon>Oscillospiraceae</taxon>
        <taxon>Caproicibacterium</taxon>
    </lineage>
</organism>
<evidence type="ECO:0000313" key="2">
    <source>
        <dbReference type="EMBL" id="WOC32268.1"/>
    </source>
</evidence>
<sequence>MKKAFVIAAAVVLSAACTACGAGNVTVSGTQSAAVSSAAPAVSSSQASSEASPERKVDAAKYEDSLTGLVSYLGACGYVQGNGTKTEFQLIGAKSGYRYTGYVEKKETVTAEFYAYDPSNLNDTAKKVLDSVKQNGSFTLFGKAVPAVLSDSGKYLMIYQDTSSADANTTRKKEVTEAFKSYKA</sequence>
<dbReference type="PROSITE" id="PS51257">
    <property type="entry name" value="PROKAR_LIPOPROTEIN"/>
    <property type="match status" value="1"/>
</dbReference>
<accession>A0AA97H3G9</accession>
<feature type="signal peptide" evidence="1">
    <location>
        <begin position="1"/>
        <end position="21"/>
    </location>
</feature>
<name>A0AA97H3G9_9FIRM</name>
<evidence type="ECO:0000313" key="3">
    <source>
        <dbReference type="Proteomes" id="UP001300604"/>
    </source>
</evidence>
<dbReference type="Proteomes" id="UP001300604">
    <property type="component" value="Chromosome"/>
</dbReference>
<dbReference type="RefSeq" id="WP_275845917.1">
    <property type="nucleotide sequence ID" value="NZ_CP135996.1"/>
</dbReference>
<keyword evidence="3" id="KW-1185">Reference proteome</keyword>
<dbReference type="KEGG" id="carl:PXC00_13985"/>
<reference evidence="2" key="2">
    <citation type="submission" date="2024-06" db="EMBL/GenBank/DDBJ databases">
        <title>Caproicibacterium argilliputei sp. nov, a novel caproic acid producing anaerobic bacterium isolated from pit mud.</title>
        <authorList>
            <person name="Xia S."/>
        </authorList>
    </citation>
    <scope>NUCLEOTIDE SEQUENCE</scope>
    <source>
        <strain evidence="2">ZCY20-5</strain>
    </source>
</reference>
<dbReference type="EMBL" id="CP135996">
    <property type="protein sequence ID" value="WOC32268.1"/>
    <property type="molecule type" value="Genomic_DNA"/>
</dbReference>
<evidence type="ECO:0000256" key="1">
    <source>
        <dbReference type="SAM" id="SignalP"/>
    </source>
</evidence>
<dbReference type="AlphaFoldDB" id="A0AA97H3G9"/>
<gene>
    <name evidence="2" type="ORF">PXC00_13985</name>
</gene>
<keyword evidence="1" id="KW-0732">Signal</keyword>
<proteinExistence type="predicted"/>